<feature type="transmembrane region" description="Helical" evidence="8">
    <location>
        <begin position="112"/>
        <end position="134"/>
    </location>
</feature>
<comment type="caution">
    <text evidence="10">The sequence shown here is derived from an EMBL/GenBank/DDBJ whole genome shotgun (WGS) entry which is preliminary data.</text>
</comment>
<dbReference type="PROSITE" id="PS50850">
    <property type="entry name" value="MFS"/>
    <property type="match status" value="1"/>
</dbReference>
<dbReference type="EMBL" id="JAPUFD010000022">
    <property type="protein sequence ID" value="MDI1492925.1"/>
    <property type="molecule type" value="Genomic_DNA"/>
</dbReference>
<dbReference type="AlphaFoldDB" id="A0AA43QUP8"/>
<protein>
    <recommendedName>
        <fullName evidence="9">Major facilitator superfamily (MFS) profile domain-containing protein</fullName>
    </recommendedName>
</protein>
<evidence type="ECO:0000256" key="7">
    <source>
        <dbReference type="SAM" id="MobiDB-lite"/>
    </source>
</evidence>
<evidence type="ECO:0000256" key="2">
    <source>
        <dbReference type="ARBA" id="ARBA00010992"/>
    </source>
</evidence>
<feature type="transmembrane region" description="Helical" evidence="8">
    <location>
        <begin position="322"/>
        <end position="346"/>
    </location>
</feature>
<keyword evidence="3" id="KW-0813">Transport</keyword>
<evidence type="ECO:0000259" key="9">
    <source>
        <dbReference type="PROSITE" id="PS50850"/>
    </source>
</evidence>
<evidence type="ECO:0000256" key="4">
    <source>
        <dbReference type="ARBA" id="ARBA00022692"/>
    </source>
</evidence>
<feature type="transmembrane region" description="Helical" evidence="8">
    <location>
        <begin position="33"/>
        <end position="51"/>
    </location>
</feature>
<dbReference type="PRINTS" id="PR00171">
    <property type="entry name" value="SUGRTRNSPORT"/>
</dbReference>
<feature type="transmembrane region" description="Helical" evidence="8">
    <location>
        <begin position="353"/>
        <end position="374"/>
    </location>
</feature>
<dbReference type="Pfam" id="PF00083">
    <property type="entry name" value="Sugar_tr"/>
    <property type="match status" value="1"/>
</dbReference>
<dbReference type="InterPro" id="IPR020846">
    <property type="entry name" value="MFS_dom"/>
</dbReference>
<feature type="region of interest" description="Disordered" evidence="7">
    <location>
        <begin position="520"/>
        <end position="544"/>
    </location>
</feature>
<dbReference type="InterPro" id="IPR005829">
    <property type="entry name" value="Sugar_transporter_CS"/>
</dbReference>
<dbReference type="InterPro" id="IPR050360">
    <property type="entry name" value="MFS_Sugar_Transporters"/>
</dbReference>
<evidence type="ECO:0000313" key="10">
    <source>
        <dbReference type="EMBL" id="MDI1492925.1"/>
    </source>
</evidence>
<evidence type="ECO:0000313" key="11">
    <source>
        <dbReference type="Proteomes" id="UP001161017"/>
    </source>
</evidence>
<dbReference type="SUPFAM" id="SSF103473">
    <property type="entry name" value="MFS general substrate transporter"/>
    <property type="match status" value="1"/>
</dbReference>
<dbReference type="Gene3D" id="1.20.1250.20">
    <property type="entry name" value="MFS general substrate transporter like domains"/>
    <property type="match status" value="1"/>
</dbReference>
<feature type="transmembrane region" description="Helical" evidence="8">
    <location>
        <begin position="453"/>
        <end position="474"/>
    </location>
</feature>
<comment type="subcellular location">
    <subcellularLocation>
        <location evidence="1">Membrane</location>
        <topology evidence="1">Multi-pass membrane protein</topology>
    </subcellularLocation>
</comment>
<evidence type="ECO:0000256" key="5">
    <source>
        <dbReference type="ARBA" id="ARBA00022989"/>
    </source>
</evidence>
<feature type="domain" description="Major facilitator superfamily (MFS) profile" evidence="9">
    <location>
        <begin position="38"/>
        <end position="478"/>
    </location>
</feature>
<reference evidence="10" key="1">
    <citation type="journal article" date="2023" name="Genome Biol. Evol.">
        <title>First Whole Genome Sequence and Flow Cytometry Genome Size Data for the Lichen-Forming Fungus Ramalina farinacea (Ascomycota).</title>
        <authorList>
            <person name="Llewellyn T."/>
            <person name="Mian S."/>
            <person name="Hill R."/>
            <person name="Leitch I.J."/>
            <person name="Gaya E."/>
        </authorList>
    </citation>
    <scope>NUCLEOTIDE SEQUENCE</scope>
    <source>
        <strain evidence="10">LIQ254RAFAR</strain>
    </source>
</reference>
<keyword evidence="5 8" id="KW-1133">Transmembrane helix</keyword>
<dbReference type="PANTHER" id="PTHR48022:SF20">
    <property type="entry name" value="MAJOR FACILITATOR SUPERFAMILY (MFS) PROFILE DOMAIN-CONTAINING PROTEIN-RELATED"/>
    <property type="match status" value="1"/>
</dbReference>
<organism evidence="10 11">
    <name type="scientific">Ramalina farinacea</name>
    <dbReference type="NCBI Taxonomy" id="258253"/>
    <lineage>
        <taxon>Eukaryota</taxon>
        <taxon>Fungi</taxon>
        <taxon>Dikarya</taxon>
        <taxon>Ascomycota</taxon>
        <taxon>Pezizomycotina</taxon>
        <taxon>Lecanoromycetes</taxon>
        <taxon>OSLEUM clade</taxon>
        <taxon>Lecanoromycetidae</taxon>
        <taxon>Lecanorales</taxon>
        <taxon>Lecanorineae</taxon>
        <taxon>Ramalinaceae</taxon>
        <taxon>Ramalina</taxon>
    </lineage>
</organism>
<dbReference type="InterPro" id="IPR003663">
    <property type="entry name" value="Sugar/inositol_transpt"/>
</dbReference>
<dbReference type="PANTHER" id="PTHR48022">
    <property type="entry name" value="PLASTIDIC GLUCOSE TRANSPORTER 4"/>
    <property type="match status" value="1"/>
</dbReference>
<accession>A0AA43QUP8</accession>
<dbReference type="GO" id="GO:0016020">
    <property type="term" value="C:membrane"/>
    <property type="evidence" value="ECO:0007669"/>
    <property type="project" value="UniProtKB-SubCell"/>
</dbReference>
<comment type="similarity">
    <text evidence="2">Belongs to the major facilitator superfamily. Sugar transporter (TC 2.A.1.1) family.</text>
</comment>
<keyword evidence="4 8" id="KW-0812">Transmembrane</keyword>
<dbReference type="PROSITE" id="PS00216">
    <property type="entry name" value="SUGAR_TRANSPORT_1"/>
    <property type="match status" value="1"/>
</dbReference>
<evidence type="ECO:0000256" key="1">
    <source>
        <dbReference type="ARBA" id="ARBA00004141"/>
    </source>
</evidence>
<dbReference type="Proteomes" id="UP001161017">
    <property type="component" value="Unassembled WGS sequence"/>
</dbReference>
<feature type="transmembrane region" description="Helical" evidence="8">
    <location>
        <begin position="386"/>
        <end position="412"/>
    </location>
</feature>
<feature type="transmembrane region" description="Helical" evidence="8">
    <location>
        <begin position="179"/>
        <end position="202"/>
    </location>
</feature>
<feature type="transmembrane region" description="Helical" evidence="8">
    <location>
        <begin position="424"/>
        <end position="441"/>
    </location>
</feature>
<sequence length="544" mass="59270">MPLAASTGTFDVALNRRKALMGDSGPMALVKNFKVFSIACFACIGGLLYGYNQGVFSGVLTMNNFMDHMGNYDSKNPADQTRKGWLTSILELGAWVGTLLSGFLAEQYSRKIAIVMATAVFIIGVVVQTTAVTAGHSAILGGRFVTGMGVGSLSMIVPMYNAECAPPEVRGSLVSLQQFAIEVGIMLAPAVILFVGMIFMPYSPRWLVHHDREEEARSVLAQLRGISADHELVELEFLEIKAQSTFEKRTVAEKFPHLQHPSAWNTFKLQFVAIGSLFRTMPMFRRVIVATVTMFFQQWTGINAILYYAPTIFGDLGLSSNTVSLLATGVVGIVMLLATIPTLLYIDKLGRRPILTAGAIGMGTCHIIIAVIVARDQHSWKSHTGAGWAAVAMVWLFVIHFGYSWGPCAWILVAEVWPMSNRPYGIALGASSNWMNNFIVGQVTPDMLSGITYGTYIIFGLLTFIGAAFIWFYVPETSRLTLEEMDVLFGADTTAQRDFERMEAVNREIGLDTVLGGGAVSSLGDGKTTGVSEKEKANGDRDSE</sequence>
<keyword evidence="11" id="KW-1185">Reference proteome</keyword>
<evidence type="ECO:0000256" key="8">
    <source>
        <dbReference type="SAM" id="Phobius"/>
    </source>
</evidence>
<feature type="transmembrane region" description="Helical" evidence="8">
    <location>
        <begin position="287"/>
        <end position="310"/>
    </location>
</feature>
<feature type="transmembrane region" description="Helical" evidence="8">
    <location>
        <begin position="85"/>
        <end position="105"/>
    </location>
</feature>
<evidence type="ECO:0000256" key="3">
    <source>
        <dbReference type="ARBA" id="ARBA00022448"/>
    </source>
</evidence>
<dbReference type="InterPro" id="IPR036259">
    <property type="entry name" value="MFS_trans_sf"/>
</dbReference>
<dbReference type="InterPro" id="IPR005828">
    <property type="entry name" value="MFS_sugar_transport-like"/>
</dbReference>
<dbReference type="GO" id="GO:0005351">
    <property type="term" value="F:carbohydrate:proton symporter activity"/>
    <property type="evidence" value="ECO:0007669"/>
    <property type="project" value="TreeGrafter"/>
</dbReference>
<evidence type="ECO:0000256" key="6">
    <source>
        <dbReference type="ARBA" id="ARBA00023136"/>
    </source>
</evidence>
<keyword evidence="6 8" id="KW-0472">Membrane</keyword>
<feature type="compositionally biased region" description="Basic and acidic residues" evidence="7">
    <location>
        <begin position="532"/>
        <end position="544"/>
    </location>
</feature>
<dbReference type="PROSITE" id="PS00217">
    <property type="entry name" value="SUGAR_TRANSPORT_2"/>
    <property type="match status" value="1"/>
</dbReference>
<name>A0AA43QUP8_9LECA</name>
<proteinExistence type="inferred from homology"/>
<gene>
    <name evidence="10" type="ORF">OHK93_004708</name>
</gene>